<dbReference type="Pfam" id="PF03101">
    <property type="entry name" value="FAR1"/>
    <property type="match status" value="1"/>
</dbReference>
<protein>
    <recommendedName>
        <fullName evidence="1">FAR1 domain-containing protein</fullName>
    </recommendedName>
</protein>
<sequence>MGYAGNIGFNVRMGSTKINDHEMVGRRLLCSKQGYALSTDTANNVNERKHQRIRNSRSGCLAMIYISLDRSTRLWRVVNFIEDHNHPMVTPSKRRYLPINRVITPLSKALFKSLNTSNIFPSDQYCVAAQETGGFDHMQYTPSDLSNMRRDDRCNIIQRDADLLIELFEEKKNKSSDYFYSFTRHDNGLRRSIHWNIRGIRYIICYLTLNTISTLPETLVCNRWRAIQSKRPTTSSHITDYKDTGNLRPLFNQLISLVGDSEAKIIYARKILEDGINSLTDNQTGSKIAKLHRSITRFNDSNT</sequence>
<dbReference type="PANTHER" id="PTHR47718">
    <property type="entry name" value="OS01G0519700 PROTEIN"/>
    <property type="match status" value="1"/>
</dbReference>
<accession>A0A0K9Q339</accession>
<organism evidence="2 3">
    <name type="scientific">Zostera marina</name>
    <name type="common">Eelgrass</name>
    <dbReference type="NCBI Taxonomy" id="29655"/>
    <lineage>
        <taxon>Eukaryota</taxon>
        <taxon>Viridiplantae</taxon>
        <taxon>Streptophyta</taxon>
        <taxon>Embryophyta</taxon>
        <taxon>Tracheophyta</taxon>
        <taxon>Spermatophyta</taxon>
        <taxon>Magnoliopsida</taxon>
        <taxon>Liliopsida</taxon>
        <taxon>Zosteraceae</taxon>
        <taxon>Zostera</taxon>
    </lineage>
</organism>
<reference evidence="3" key="1">
    <citation type="journal article" date="2016" name="Nature">
        <title>The genome of the seagrass Zostera marina reveals angiosperm adaptation to the sea.</title>
        <authorList>
            <person name="Olsen J.L."/>
            <person name="Rouze P."/>
            <person name="Verhelst B."/>
            <person name="Lin Y.-C."/>
            <person name="Bayer T."/>
            <person name="Collen J."/>
            <person name="Dattolo E."/>
            <person name="De Paoli E."/>
            <person name="Dittami S."/>
            <person name="Maumus F."/>
            <person name="Michel G."/>
            <person name="Kersting A."/>
            <person name="Lauritano C."/>
            <person name="Lohaus R."/>
            <person name="Toepel M."/>
            <person name="Tonon T."/>
            <person name="Vanneste K."/>
            <person name="Amirebrahimi M."/>
            <person name="Brakel J."/>
            <person name="Bostroem C."/>
            <person name="Chovatia M."/>
            <person name="Grimwood J."/>
            <person name="Jenkins J.W."/>
            <person name="Jueterbock A."/>
            <person name="Mraz A."/>
            <person name="Stam W.T."/>
            <person name="Tice H."/>
            <person name="Bornberg-Bauer E."/>
            <person name="Green P.J."/>
            <person name="Pearson G.A."/>
            <person name="Procaccini G."/>
            <person name="Duarte C.M."/>
            <person name="Schmutz J."/>
            <person name="Reusch T.B.H."/>
            <person name="Van de Peer Y."/>
        </authorList>
    </citation>
    <scope>NUCLEOTIDE SEQUENCE [LARGE SCALE GENOMIC DNA]</scope>
    <source>
        <strain evidence="3">cv. Finnish</strain>
    </source>
</reference>
<dbReference type="InterPro" id="IPR004330">
    <property type="entry name" value="FAR1_DNA_bnd_dom"/>
</dbReference>
<dbReference type="Proteomes" id="UP000036987">
    <property type="component" value="Unassembled WGS sequence"/>
</dbReference>
<dbReference type="AlphaFoldDB" id="A0A0K9Q339"/>
<dbReference type="OrthoDB" id="691593at2759"/>
<evidence type="ECO:0000313" key="2">
    <source>
        <dbReference type="EMBL" id="KMZ74927.1"/>
    </source>
</evidence>
<gene>
    <name evidence="2" type="ORF">ZOSMA_120G00170</name>
</gene>
<dbReference type="EMBL" id="LFYR01000223">
    <property type="protein sequence ID" value="KMZ74927.1"/>
    <property type="molecule type" value="Genomic_DNA"/>
</dbReference>
<comment type="caution">
    <text evidence="2">The sequence shown here is derived from an EMBL/GenBank/DDBJ whole genome shotgun (WGS) entry which is preliminary data.</text>
</comment>
<evidence type="ECO:0000313" key="3">
    <source>
        <dbReference type="Proteomes" id="UP000036987"/>
    </source>
</evidence>
<keyword evidence="3" id="KW-1185">Reference proteome</keyword>
<dbReference type="PANTHER" id="PTHR47718:SF7">
    <property type="entry name" value="PROTEIN FAR1-RELATED SEQUENCE"/>
    <property type="match status" value="1"/>
</dbReference>
<proteinExistence type="predicted"/>
<name>A0A0K9Q339_ZOSMR</name>
<feature type="domain" description="FAR1" evidence="1">
    <location>
        <begin position="3"/>
        <end position="89"/>
    </location>
</feature>
<evidence type="ECO:0000259" key="1">
    <source>
        <dbReference type="Pfam" id="PF03101"/>
    </source>
</evidence>